<reference evidence="3" key="1">
    <citation type="submission" date="2023-10" db="EMBL/GenBank/DDBJ databases">
        <authorList>
            <person name="Chen Y."/>
            <person name="Shah S."/>
            <person name="Dougan E. K."/>
            <person name="Thang M."/>
            <person name="Chan C."/>
        </authorList>
    </citation>
    <scope>NUCLEOTIDE SEQUENCE [LARGE SCALE GENOMIC DNA]</scope>
</reference>
<feature type="compositionally biased region" description="Low complexity" evidence="1">
    <location>
        <begin position="531"/>
        <end position="545"/>
    </location>
</feature>
<evidence type="ECO:0000313" key="3">
    <source>
        <dbReference type="EMBL" id="CAK0790605.1"/>
    </source>
</evidence>
<name>A0ABN9PCL4_9DINO</name>
<comment type="caution">
    <text evidence="3">The sequence shown here is derived from an EMBL/GenBank/DDBJ whole genome shotgun (WGS) entry which is preliminary data.</text>
</comment>
<feature type="chain" id="PRO_5046297141" description="Subtilisin" evidence="2">
    <location>
        <begin position="19"/>
        <end position="659"/>
    </location>
</feature>
<gene>
    <name evidence="3" type="ORF">PCOR1329_LOCUS1852</name>
</gene>
<feature type="compositionally biased region" description="Basic and acidic residues" evidence="1">
    <location>
        <begin position="458"/>
        <end position="472"/>
    </location>
</feature>
<feature type="region of interest" description="Disordered" evidence="1">
    <location>
        <begin position="187"/>
        <end position="212"/>
    </location>
</feature>
<sequence>MALLRAWMTFALLAGTQAAVAEYVLHAGAKRLHGPTRGGSLASVWDPFNNSSTLTSGSQTSTITLTSTSDTSTTTLTSSSVTSTTTMTRTSGTSTTHTSTITLTPASASSTSFTSTTTMTSTSDTSTMTSTITLTSTSVTSTTSLTSTSFTSTATMASTSDTSTMTSTITLTSTSVTSTTTLTSTSLTNTTTMTGPFETSTAGTSTSTNASESFVSSGTLTWTTEVSTTRTTTTTIQDSTTLSTASTLAPPQITGSIEITGIDPVAVRNGPDAGKLLTSVGLTIAQVTGTPARYVTTWFAKLRRLMAASRGLSTAVLVVEYSISVPADVPADIPDIAATQASLDSVDVNSFTSLLQANLDAQVGGEVYVVTVTGVTSIIIEDPGAALPEGGNADNSEEDAPEIIVGIVVSSAVVLVCGSLALCQVLRRHRRQRQPARQGNDLEIPRFDVQSALSRPSARSDKQLSVRFEDGRPPAGAPSLASVGSASAAEAPAVPTGSPGGPDPGTAEATAVGSATSAARRRSASERRRGAAAAARRTNRRAVSAGPLFSRRERPVPVGGGGGSWSLSSMHPSPSRPLAKHRPATACARRRIGGRRRGRVPPLLRRLQAARPGSCGLRGPPNAHDVGRLPLAAGRTVGGVARTFASYAPVSLPRSRSAF</sequence>
<evidence type="ECO:0008006" key="5">
    <source>
        <dbReference type="Google" id="ProtNLM"/>
    </source>
</evidence>
<protein>
    <recommendedName>
        <fullName evidence="5">Subtilisin</fullName>
    </recommendedName>
</protein>
<evidence type="ECO:0000313" key="4">
    <source>
        <dbReference type="Proteomes" id="UP001189429"/>
    </source>
</evidence>
<feature type="compositionally biased region" description="Low complexity" evidence="1">
    <location>
        <begin position="504"/>
        <end position="518"/>
    </location>
</feature>
<evidence type="ECO:0000256" key="2">
    <source>
        <dbReference type="SAM" id="SignalP"/>
    </source>
</evidence>
<organism evidence="3 4">
    <name type="scientific">Prorocentrum cordatum</name>
    <dbReference type="NCBI Taxonomy" id="2364126"/>
    <lineage>
        <taxon>Eukaryota</taxon>
        <taxon>Sar</taxon>
        <taxon>Alveolata</taxon>
        <taxon>Dinophyceae</taxon>
        <taxon>Prorocentrales</taxon>
        <taxon>Prorocentraceae</taxon>
        <taxon>Prorocentrum</taxon>
    </lineage>
</organism>
<keyword evidence="4" id="KW-1185">Reference proteome</keyword>
<dbReference type="Proteomes" id="UP001189429">
    <property type="component" value="Unassembled WGS sequence"/>
</dbReference>
<accession>A0ABN9PCL4</accession>
<feature type="region of interest" description="Disordered" evidence="1">
    <location>
        <begin position="430"/>
        <end position="585"/>
    </location>
</feature>
<dbReference type="EMBL" id="CAUYUJ010000448">
    <property type="protein sequence ID" value="CAK0790605.1"/>
    <property type="molecule type" value="Genomic_DNA"/>
</dbReference>
<feature type="compositionally biased region" description="Low complexity" evidence="1">
    <location>
        <begin position="565"/>
        <end position="577"/>
    </location>
</feature>
<keyword evidence="2" id="KW-0732">Signal</keyword>
<proteinExistence type="predicted"/>
<feature type="region of interest" description="Disordered" evidence="1">
    <location>
        <begin position="69"/>
        <end position="100"/>
    </location>
</feature>
<feature type="signal peptide" evidence="2">
    <location>
        <begin position="1"/>
        <end position="18"/>
    </location>
</feature>
<evidence type="ECO:0000256" key="1">
    <source>
        <dbReference type="SAM" id="MobiDB-lite"/>
    </source>
</evidence>